<gene>
    <name evidence="5" type="primary">g6231</name>
    <name evidence="5" type="ORF">EsDP_00006231</name>
</gene>
<dbReference type="Pfam" id="PF04082">
    <property type="entry name" value="Fungal_trans"/>
    <property type="match status" value="1"/>
</dbReference>
<reference evidence="6" key="1">
    <citation type="submission" date="2024-06" db="EMBL/GenBank/DDBJ databases">
        <title>Draft Genome Sequences of Epichloe bromicola Strains Isolated from Elymus ciliaris.</title>
        <authorList>
            <consortium name="Epichloe bromicola genome sequencing consortium"/>
            <person name="Miura A."/>
            <person name="Imano S."/>
            <person name="Ashida A."/>
            <person name="Sato I."/>
            <person name="Chiba S."/>
            <person name="Tanaka A."/>
            <person name="Camagna M."/>
            <person name="Takemoto D."/>
        </authorList>
    </citation>
    <scope>NUCLEOTIDE SEQUENCE [LARGE SCALE GENOMIC DNA]</scope>
    <source>
        <strain evidence="6">DP</strain>
    </source>
</reference>
<dbReference type="Proteomes" id="UP001562357">
    <property type="component" value="Unassembled WGS sequence"/>
</dbReference>
<protein>
    <recommendedName>
        <fullName evidence="4">Xylanolytic transcriptional activator regulatory domain-containing protein</fullName>
    </recommendedName>
</protein>
<proteinExistence type="predicted"/>
<dbReference type="CDD" id="cd12148">
    <property type="entry name" value="fungal_TF_MHR"/>
    <property type="match status" value="1"/>
</dbReference>
<dbReference type="InterPro" id="IPR007219">
    <property type="entry name" value="XnlR_reg_dom"/>
</dbReference>
<sequence length="196" mass="21656">MLDGDRYLGYPEDHTSVQALESAIGRRSGENSTAVWTLAALAVRLAMAMGLNQEPSDGTTAEPFFHQQRRLRLWLTICLVDLQASFAQSTKPLISHQEAEMAVSRVRHINDFDFDLSTSEQLPDKEELTEATFALVTHRAQVAGRLLNFPEPEKLDGVSRSTSGASSPAWAAFPNQEQRRKYQSISATGTDACAFL</sequence>
<accession>A0ABQ0CX10</accession>
<evidence type="ECO:0000256" key="3">
    <source>
        <dbReference type="ARBA" id="ARBA00023242"/>
    </source>
</evidence>
<feature type="domain" description="Xylanolytic transcriptional activator regulatory" evidence="4">
    <location>
        <begin position="35"/>
        <end position="112"/>
    </location>
</feature>
<evidence type="ECO:0000313" key="6">
    <source>
        <dbReference type="Proteomes" id="UP001562357"/>
    </source>
</evidence>
<evidence type="ECO:0000259" key="4">
    <source>
        <dbReference type="SMART" id="SM00906"/>
    </source>
</evidence>
<dbReference type="PANTHER" id="PTHR31001:SF50">
    <property type="entry name" value="ZN(II)2CYS6 TRANSCRIPTION FACTOR (EUROFUNG)"/>
    <property type="match status" value="1"/>
</dbReference>
<dbReference type="PANTHER" id="PTHR31001">
    <property type="entry name" value="UNCHARACTERIZED TRANSCRIPTIONAL REGULATORY PROTEIN"/>
    <property type="match status" value="1"/>
</dbReference>
<dbReference type="EMBL" id="BAAFGZ010000341">
    <property type="protein sequence ID" value="GAB0137981.1"/>
    <property type="molecule type" value="Genomic_DNA"/>
</dbReference>
<evidence type="ECO:0000256" key="2">
    <source>
        <dbReference type="ARBA" id="ARBA00022723"/>
    </source>
</evidence>
<evidence type="ECO:0000256" key="1">
    <source>
        <dbReference type="ARBA" id="ARBA00004123"/>
    </source>
</evidence>
<keyword evidence="6" id="KW-1185">Reference proteome</keyword>
<comment type="caution">
    <text evidence="5">The sequence shown here is derived from an EMBL/GenBank/DDBJ whole genome shotgun (WGS) entry which is preliminary data.</text>
</comment>
<keyword evidence="3" id="KW-0539">Nucleus</keyword>
<dbReference type="SMART" id="SM00906">
    <property type="entry name" value="Fungal_trans"/>
    <property type="match status" value="1"/>
</dbReference>
<comment type="subcellular location">
    <subcellularLocation>
        <location evidence="1">Nucleus</location>
    </subcellularLocation>
</comment>
<name>A0ABQ0CX10_9HYPO</name>
<organism evidence="5 6">
    <name type="scientific">Epichloe bromicola</name>
    <dbReference type="NCBI Taxonomy" id="79588"/>
    <lineage>
        <taxon>Eukaryota</taxon>
        <taxon>Fungi</taxon>
        <taxon>Dikarya</taxon>
        <taxon>Ascomycota</taxon>
        <taxon>Pezizomycotina</taxon>
        <taxon>Sordariomycetes</taxon>
        <taxon>Hypocreomycetidae</taxon>
        <taxon>Hypocreales</taxon>
        <taxon>Clavicipitaceae</taxon>
        <taxon>Epichloe</taxon>
    </lineage>
</organism>
<keyword evidence="2" id="KW-0479">Metal-binding</keyword>
<evidence type="ECO:0000313" key="5">
    <source>
        <dbReference type="EMBL" id="GAB0137981.1"/>
    </source>
</evidence>
<dbReference type="InterPro" id="IPR050613">
    <property type="entry name" value="Sec_Metabolite_Reg"/>
</dbReference>